<evidence type="ECO:0000313" key="1">
    <source>
        <dbReference type="EMBL" id="GBR72845.1"/>
    </source>
</evidence>
<dbReference type="Pfam" id="PF02597">
    <property type="entry name" value="ThiS"/>
    <property type="match status" value="1"/>
</dbReference>
<dbReference type="NCBIfam" id="TIGR01683">
    <property type="entry name" value="thiS"/>
    <property type="match status" value="1"/>
</dbReference>
<protein>
    <submittedName>
        <fullName evidence="1">Thiamine biosynthesis protein ThiS</fullName>
    </submittedName>
</protein>
<evidence type="ECO:0000313" key="2">
    <source>
        <dbReference type="Proteomes" id="UP000269352"/>
    </source>
</evidence>
<name>A0A388T9C1_TERA1</name>
<gene>
    <name evidence="1" type="primary">thiS</name>
    <name evidence="1" type="ORF">NO1_0302</name>
</gene>
<dbReference type="CDD" id="cd00565">
    <property type="entry name" value="Ubl_ThiS"/>
    <property type="match status" value="1"/>
</dbReference>
<dbReference type="AlphaFoldDB" id="A0A388T9C1"/>
<keyword evidence="2" id="KW-1185">Reference proteome</keyword>
<dbReference type="EMBL" id="BGZN01000003">
    <property type="protein sequence ID" value="GBR72845.1"/>
    <property type="molecule type" value="Genomic_DNA"/>
</dbReference>
<comment type="caution">
    <text evidence="1">The sequence shown here is derived from an EMBL/GenBank/DDBJ whole genome shotgun (WGS) entry which is preliminary data.</text>
</comment>
<dbReference type="PANTHER" id="PTHR34472:SF1">
    <property type="entry name" value="SULFUR CARRIER PROTEIN THIS"/>
    <property type="match status" value="1"/>
</dbReference>
<dbReference type="Proteomes" id="UP000269352">
    <property type="component" value="Unassembled WGS sequence"/>
</dbReference>
<dbReference type="InterPro" id="IPR016155">
    <property type="entry name" value="Mopterin_synth/thiamin_S_b"/>
</dbReference>
<proteinExistence type="predicted"/>
<organism evidence="1 2">
    <name type="scientific">Termititenax aidoneus</name>
    <dbReference type="NCBI Taxonomy" id="2218524"/>
    <lineage>
        <taxon>Bacteria</taxon>
        <taxon>Bacillati</taxon>
        <taxon>Candidatus Margulisiibacteriota</taxon>
        <taxon>Candidatus Termititenacia</taxon>
        <taxon>Candidatus Termititenacales</taxon>
        <taxon>Candidatus Termititenacaceae</taxon>
        <taxon>Candidatus Termititenax</taxon>
    </lineage>
</organism>
<dbReference type="InterPro" id="IPR012675">
    <property type="entry name" value="Beta-grasp_dom_sf"/>
</dbReference>
<dbReference type="InterPro" id="IPR010035">
    <property type="entry name" value="Thi_S"/>
</dbReference>
<dbReference type="InterPro" id="IPR003749">
    <property type="entry name" value="ThiS/MoaD-like"/>
</dbReference>
<reference evidence="1 2" key="1">
    <citation type="journal article" date="2019" name="ISME J.">
        <title>Genome analyses of uncultured TG2/ZB3 bacteria in 'Margulisbacteria' specifically attached to ectosymbiotic spirochetes of protists in the termite gut.</title>
        <authorList>
            <person name="Utami Y.D."/>
            <person name="Kuwahara H."/>
            <person name="Igai K."/>
            <person name="Murakami T."/>
            <person name="Sugaya K."/>
            <person name="Morikawa T."/>
            <person name="Nagura Y."/>
            <person name="Yuki M."/>
            <person name="Deevong P."/>
            <person name="Inoue T."/>
            <person name="Kihara K."/>
            <person name="Lo N."/>
            <person name="Yamada A."/>
            <person name="Ohkuma M."/>
            <person name="Hongoh Y."/>
        </authorList>
    </citation>
    <scope>NUCLEOTIDE SEQUENCE [LARGE SCALE GENOMIC DNA]</scope>
    <source>
        <strain evidence="1">NkOx7-01</strain>
    </source>
</reference>
<dbReference type="PANTHER" id="PTHR34472">
    <property type="entry name" value="SULFUR CARRIER PROTEIN THIS"/>
    <property type="match status" value="1"/>
</dbReference>
<dbReference type="SUPFAM" id="SSF54285">
    <property type="entry name" value="MoaD/ThiS"/>
    <property type="match status" value="1"/>
</dbReference>
<accession>A0A388T9C1</accession>
<dbReference type="Gene3D" id="3.10.20.30">
    <property type="match status" value="1"/>
</dbReference>
<sequence length="65" mass="7223">MNIILNGQPAEISAANVQDLVAELKLDNIALVAEHNDIILRQEDWVKIPLQENDRLELIKFCGGG</sequence>